<feature type="transmembrane region" description="Helical" evidence="11">
    <location>
        <begin position="103"/>
        <end position="129"/>
    </location>
</feature>
<keyword evidence="8 9" id="KW-0407">Ion channel</keyword>
<dbReference type="GO" id="GO:0005242">
    <property type="term" value="F:inward rectifier potassium channel activity"/>
    <property type="evidence" value="ECO:0007669"/>
    <property type="project" value="Ensembl"/>
</dbReference>
<dbReference type="GO" id="GO:0030322">
    <property type="term" value="P:stabilization of membrane potential"/>
    <property type="evidence" value="ECO:0007669"/>
    <property type="project" value="TreeGrafter"/>
</dbReference>
<comment type="subcellular location">
    <subcellularLocation>
        <location evidence="1">Membrane</location>
        <topology evidence="1">Multi-pass membrane protein</topology>
    </subcellularLocation>
</comment>
<dbReference type="PRINTS" id="PR01333">
    <property type="entry name" value="2POREKCHANEL"/>
</dbReference>
<evidence type="ECO:0000256" key="2">
    <source>
        <dbReference type="ARBA" id="ARBA00022448"/>
    </source>
</evidence>
<keyword evidence="7 11" id="KW-0472">Membrane</keyword>
<keyword evidence="6 9" id="KW-0406">Ion transport</keyword>
<dbReference type="GO" id="GO:0015271">
    <property type="term" value="F:outward rectifier potassium channel activity"/>
    <property type="evidence" value="ECO:0007669"/>
    <property type="project" value="TreeGrafter"/>
</dbReference>
<evidence type="ECO:0000256" key="11">
    <source>
        <dbReference type="SAM" id="Phobius"/>
    </source>
</evidence>
<dbReference type="PANTHER" id="PTHR11003">
    <property type="entry name" value="POTASSIUM CHANNEL, SUBFAMILY K"/>
    <property type="match status" value="1"/>
</dbReference>
<dbReference type="GO" id="GO:0042802">
    <property type="term" value="F:identical protein binding"/>
    <property type="evidence" value="ECO:0007669"/>
    <property type="project" value="Ensembl"/>
</dbReference>
<gene>
    <name evidence="13" type="primary">KCNK1</name>
</gene>
<dbReference type="Ensembl" id="ENSUMAT00000010538.1">
    <property type="protein sequence ID" value="ENSUMAP00000008822.1"/>
    <property type="gene ID" value="ENSUMAG00000006703.1"/>
</dbReference>
<name>A0A452TKT8_URSMA</name>
<keyword evidence="4" id="KW-0630">Potassium</keyword>
<feature type="domain" description="Potassium channel" evidence="12">
    <location>
        <begin position="83"/>
        <end position="127"/>
    </location>
</feature>
<sequence length="309" mass="34996">MAQKRWAAGNRCVLLLEKIIYKNTTQKHNKVMDLQAFAESSWFNSCPEFPPRQKASLASLLEPCGSRVFPDVYSVPLFLLTSVSVLLRAGYGHTVPLSDGGKAFCIIYSVIGIPFPLLFLTAVVQRVTIHVTRRPVLYFHVRWGFSKQVVAIVHAVLLGFVTVSCFFFIPAAVFSILEDDWNFLESFYFCFISLSTIGLGDYVPGEGYNQKFRELYKIGITCYLLLGLIAMLVVLETFCELHELKKFRKMFYVKKDKDEDRVHIIEHDQLSFSSIADQAAGPKEDRRQDEPFVGPQSSAHPDGSALHDH</sequence>
<protein>
    <submittedName>
        <fullName evidence="13">Potassium two pore domain channel subfamily K member 1</fullName>
    </submittedName>
</protein>
<dbReference type="SUPFAM" id="SSF81324">
    <property type="entry name" value="Voltage-gated potassium channels"/>
    <property type="match status" value="1"/>
</dbReference>
<evidence type="ECO:0000256" key="3">
    <source>
        <dbReference type="ARBA" id="ARBA00022692"/>
    </source>
</evidence>
<dbReference type="Pfam" id="PF07885">
    <property type="entry name" value="Ion_trans_2"/>
    <property type="match status" value="2"/>
</dbReference>
<dbReference type="GO" id="GO:0014047">
    <property type="term" value="P:glutamate secretion"/>
    <property type="evidence" value="ECO:0007669"/>
    <property type="project" value="Ensembl"/>
</dbReference>
<dbReference type="GO" id="GO:0046982">
    <property type="term" value="F:protein heterodimerization activity"/>
    <property type="evidence" value="ECO:0007669"/>
    <property type="project" value="Ensembl"/>
</dbReference>
<evidence type="ECO:0000256" key="9">
    <source>
        <dbReference type="RuleBase" id="RU003857"/>
    </source>
</evidence>
<evidence type="ECO:0000259" key="12">
    <source>
        <dbReference type="Pfam" id="PF07885"/>
    </source>
</evidence>
<organism evidence="13">
    <name type="scientific">Ursus maritimus</name>
    <name type="common">Polar bear</name>
    <name type="synonym">Thalarctos maritimus</name>
    <dbReference type="NCBI Taxonomy" id="29073"/>
    <lineage>
        <taxon>Eukaryota</taxon>
        <taxon>Metazoa</taxon>
        <taxon>Chordata</taxon>
        <taxon>Craniata</taxon>
        <taxon>Vertebrata</taxon>
        <taxon>Euteleostomi</taxon>
        <taxon>Mammalia</taxon>
        <taxon>Eutheria</taxon>
        <taxon>Laurasiatheria</taxon>
        <taxon>Carnivora</taxon>
        <taxon>Caniformia</taxon>
        <taxon>Ursidae</taxon>
        <taxon>Ursus</taxon>
    </lineage>
</organism>
<dbReference type="PANTHER" id="PTHR11003:SF59">
    <property type="entry name" value="POTASSIUM CHANNEL SUBFAMILY K MEMBER 1"/>
    <property type="match status" value="1"/>
</dbReference>
<dbReference type="AlphaFoldDB" id="A0A452TKT8"/>
<proteinExistence type="inferred from homology"/>
<feature type="transmembrane region" description="Helical" evidence="11">
    <location>
        <begin position="186"/>
        <end position="203"/>
    </location>
</feature>
<dbReference type="GO" id="GO:1905030">
    <property type="term" value="F:voltage-gated monoatomic ion channel activity involved in regulation of postsynaptic membrane potential"/>
    <property type="evidence" value="ECO:0007669"/>
    <property type="project" value="Ensembl"/>
</dbReference>
<evidence type="ECO:0000256" key="8">
    <source>
        <dbReference type="ARBA" id="ARBA00023303"/>
    </source>
</evidence>
<dbReference type="GO" id="GO:0005272">
    <property type="term" value="F:sodium channel activity"/>
    <property type="evidence" value="ECO:0007669"/>
    <property type="project" value="Ensembl"/>
</dbReference>
<evidence type="ECO:0000256" key="1">
    <source>
        <dbReference type="ARBA" id="ARBA00004141"/>
    </source>
</evidence>
<feature type="domain" description="Potassium channel" evidence="12">
    <location>
        <begin position="163"/>
        <end position="239"/>
    </location>
</feature>
<evidence type="ECO:0000256" key="7">
    <source>
        <dbReference type="ARBA" id="ARBA00023136"/>
    </source>
</evidence>
<reference evidence="13" key="1">
    <citation type="submission" date="2019-03" db="UniProtKB">
        <authorList>
            <consortium name="Ensembl"/>
        </authorList>
    </citation>
    <scope>IDENTIFICATION</scope>
</reference>
<dbReference type="GO" id="GO:0022841">
    <property type="term" value="F:potassium ion leak channel activity"/>
    <property type="evidence" value="ECO:0007669"/>
    <property type="project" value="Ensembl"/>
</dbReference>
<keyword evidence="2 9" id="KW-0813">Transport</keyword>
<feature type="transmembrane region" description="Helical" evidence="11">
    <location>
        <begin position="215"/>
        <end position="239"/>
    </location>
</feature>
<dbReference type="GeneTree" id="ENSGT00940000155293"/>
<evidence type="ECO:0000256" key="6">
    <source>
        <dbReference type="ARBA" id="ARBA00023065"/>
    </source>
</evidence>
<evidence type="ECO:0000313" key="13">
    <source>
        <dbReference type="Ensembl" id="ENSUMAP00000008822"/>
    </source>
</evidence>
<dbReference type="OMA" id="SAWCFGL"/>
<evidence type="ECO:0000256" key="5">
    <source>
        <dbReference type="ARBA" id="ARBA00022989"/>
    </source>
</evidence>
<evidence type="ECO:0000256" key="10">
    <source>
        <dbReference type="SAM" id="MobiDB-lite"/>
    </source>
</evidence>
<dbReference type="GO" id="GO:0060075">
    <property type="term" value="P:regulation of resting membrane potential"/>
    <property type="evidence" value="ECO:0007669"/>
    <property type="project" value="Ensembl"/>
</dbReference>
<dbReference type="InterPro" id="IPR003280">
    <property type="entry name" value="2pore_dom_K_chnl"/>
</dbReference>
<feature type="region of interest" description="Disordered" evidence="10">
    <location>
        <begin position="273"/>
        <end position="309"/>
    </location>
</feature>
<dbReference type="InterPro" id="IPR013099">
    <property type="entry name" value="K_chnl_dom"/>
</dbReference>
<keyword evidence="5 11" id="KW-1133">Transmembrane helix</keyword>
<accession>A0A452TKT8</accession>
<keyword evidence="3 9" id="KW-0812">Transmembrane</keyword>
<comment type="similarity">
    <text evidence="9">Belongs to the two pore domain potassium channel (TC 1.A.1.8) family.</text>
</comment>
<dbReference type="GO" id="GO:1902476">
    <property type="term" value="P:chloride transmembrane transport"/>
    <property type="evidence" value="ECO:0007669"/>
    <property type="project" value="Ensembl"/>
</dbReference>
<dbReference type="GO" id="GO:1902937">
    <property type="term" value="C:inward rectifier potassium channel complex"/>
    <property type="evidence" value="ECO:0007669"/>
    <property type="project" value="Ensembl"/>
</dbReference>
<dbReference type="Gene3D" id="1.10.287.70">
    <property type="match status" value="1"/>
</dbReference>
<feature type="transmembrane region" description="Helical" evidence="11">
    <location>
        <begin position="149"/>
        <end position="174"/>
    </location>
</feature>
<evidence type="ECO:0000256" key="4">
    <source>
        <dbReference type="ARBA" id="ARBA00022958"/>
    </source>
</evidence>
<dbReference type="FunFam" id="1.10.287.70:FF:000203">
    <property type="entry name" value="Potassium channel subfamily K member 1"/>
    <property type="match status" value="1"/>
</dbReference>
<dbReference type="GO" id="GO:0005768">
    <property type="term" value="C:endosome"/>
    <property type="evidence" value="ECO:0007669"/>
    <property type="project" value="Ensembl"/>
</dbReference>
<feature type="transmembrane region" description="Helical" evidence="11">
    <location>
        <begin position="72"/>
        <end position="91"/>
    </location>
</feature>